<keyword evidence="2" id="KW-0732">Signal</keyword>
<accession>A0A0G4G8L3</accession>
<evidence type="ECO:0000313" key="3">
    <source>
        <dbReference type="EMBL" id="CEM25145.1"/>
    </source>
</evidence>
<evidence type="ECO:0000313" key="4">
    <source>
        <dbReference type="Proteomes" id="UP000041254"/>
    </source>
</evidence>
<dbReference type="AlphaFoldDB" id="A0A0G4G8L3"/>
<dbReference type="InParanoid" id="A0A0G4G8L3"/>
<evidence type="ECO:0008006" key="5">
    <source>
        <dbReference type="Google" id="ProtNLM"/>
    </source>
</evidence>
<feature type="region of interest" description="Disordered" evidence="1">
    <location>
        <begin position="503"/>
        <end position="533"/>
    </location>
</feature>
<dbReference type="EMBL" id="CDMY01000592">
    <property type="protein sequence ID" value="CEM25145.1"/>
    <property type="molecule type" value="Genomic_DNA"/>
</dbReference>
<reference evidence="3 4" key="1">
    <citation type="submission" date="2014-11" db="EMBL/GenBank/DDBJ databases">
        <authorList>
            <person name="Zhu J."/>
            <person name="Qi W."/>
            <person name="Song R."/>
        </authorList>
    </citation>
    <scope>NUCLEOTIDE SEQUENCE [LARGE SCALE GENOMIC DNA]</scope>
</reference>
<protein>
    <recommendedName>
        <fullName evidence="5">Endonuclease/exonuclease/phosphatase domain-containing protein</fullName>
    </recommendedName>
</protein>
<evidence type="ECO:0000256" key="1">
    <source>
        <dbReference type="SAM" id="MobiDB-lite"/>
    </source>
</evidence>
<dbReference type="OrthoDB" id="2093442at2759"/>
<dbReference type="InterPro" id="IPR036691">
    <property type="entry name" value="Endo/exonu/phosph_ase_sf"/>
</dbReference>
<feature type="region of interest" description="Disordered" evidence="1">
    <location>
        <begin position="418"/>
        <end position="471"/>
    </location>
</feature>
<keyword evidence="4" id="KW-1185">Reference proteome</keyword>
<dbReference type="Gene3D" id="3.60.10.10">
    <property type="entry name" value="Endonuclease/exonuclease/phosphatase"/>
    <property type="match status" value="2"/>
</dbReference>
<evidence type="ECO:0000256" key="2">
    <source>
        <dbReference type="SAM" id="SignalP"/>
    </source>
</evidence>
<dbReference type="VEuPathDB" id="CryptoDB:Vbra_3309"/>
<dbReference type="PhylomeDB" id="A0A0G4G8L3"/>
<name>A0A0G4G8L3_VITBC</name>
<gene>
    <name evidence="3" type="ORF">Vbra_3309</name>
</gene>
<dbReference type="SUPFAM" id="SSF56219">
    <property type="entry name" value="DNase I-like"/>
    <property type="match status" value="1"/>
</dbReference>
<feature type="region of interest" description="Disordered" evidence="1">
    <location>
        <begin position="34"/>
        <end position="70"/>
    </location>
</feature>
<feature type="chain" id="PRO_5005189843" description="Endonuclease/exonuclease/phosphatase domain-containing protein" evidence="2">
    <location>
        <begin position="30"/>
        <end position="717"/>
    </location>
</feature>
<sequence length="717" mass="79951">MTVSISSTLLLLAGILLASTLLSFPLAHADQVAEEAADGPDRRTRRSGRVSKPSTPYDRPGAAKGKRGKLTAEKARLALESVGMEAPEAAAGAGAAPSDRIPPRDECPKVDPGAMGTGVHLAPRSDGSMPFTIFHWNLDWMFSPNAPRAEWARSRYEGREKEDLIKECPQRWEPGEECDHLDFSQELEWPSGYSFKWTPGETGRPETERSTPCTGMRVPGAGLMHPCMKQWGRIKATGMWIRWLWQQYQPNVISLNEIDGCTTLKNLLEASGLNNPQLTGPGVFWPYHYMGNDYRSNQQGVDTSDFPVTSNKECQQYSGHERGKDYNFKKQGAIGLNKNVMLGVDVYGRKIALLTVHLKSIPNAPANCMYREVEAKLIDQLITSEIPEGYEIILLGDFNDYDDKDPLTRDMRRVQREGRFFQHPNSPPDPALDPGKPDTPYMDSTQDTSVKGRGPANFDDHSKAEELDAEDEREYYRLVSADQEESQMFVELEANTTQEECEEGEGGEGCALMGSSFLETDEGPPPPGDEDMEVTGVQQVQPKKKRAPPSVDLYANSWVFQMIKHGWPFGPGRHGHRHNTKREMFNTNMALSQDKRWSLEFMKASQTRAGQVKTQIDFIFVSRDLFHCLKTFKILNPDMASDPDMASNPDKPYFTSYGASKGFKGEDPSDHFPVVAHFDFKLGGCDAMAGPSGAYYREAGRVCNMGGREVPCSMAKE</sequence>
<feature type="signal peptide" evidence="2">
    <location>
        <begin position="1"/>
        <end position="29"/>
    </location>
</feature>
<dbReference type="Proteomes" id="UP000041254">
    <property type="component" value="Unassembled WGS sequence"/>
</dbReference>
<organism evidence="3 4">
    <name type="scientific">Vitrella brassicaformis (strain CCMP3155)</name>
    <dbReference type="NCBI Taxonomy" id="1169540"/>
    <lineage>
        <taxon>Eukaryota</taxon>
        <taxon>Sar</taxon>
        <taxon>Alveolata</taxon>
        <taxon>Colpodellida</taxon>
        <taxon>Vitrellaceae</taxon>
        <taxon>Vitrella</taxon>
    </lineage>
</organism>
<proteinExistence type="predicted"/>